<name>A0ABW5U3M8_9RHOB</name>
<comment type="function">
    <text evidence="1 10">Controls the rotational direction of flagella during chemotaxis.</text>
</comment>
<keyword evidence="10" id="KW-0997">Cell inner membrane</keyword>
<evidence type="ECO:0000256" key="2">
    <source>
        <dbReference type="ARBA" id="ARBA00004162"/>
    </source>
</evidence>
<keyword evidence="6" id="KW-0812">Transmembrane</keyword>
<evidence type="ECO:0000256" key="6">
    <source>
        <dbReference type="ARBA" id="ARBA00022692"/>
    </source>
</evidence>
<keyword evidence="5 10" id="KW-0145">Chemotaxis</keyword>
<organism evidence="11 12">
    <name type="scientific">Sulfitobacter aestuarii</name>
    <dbReference type="NCBI Taxonomy" id="2161676"/>
    <lineage>
        <taxon>Bacteria</taxon>
        <taxon>Pseudomonadati</taxon>
        <taxon>Pseudomonadota</taxon>
        <taxon>Alphaproteobacteria</taxon>
        <taxon>Rhodobacterales</taxon>
        <taxon>Roseobacteraceae</taxon>
        <taxon>Sulfitobacter</taxon>
    </lineage>
</organism>
<evidence type="ECO:0000256" key="3">
    <source>
        <dbReference type="ARBA" id="ARBA00008281"/>
    </source>
</evidence>
<evidence type="ECO:0000256" key="4">
    <source>
        <dbReference type="ARBA" id="ARBA00022475"/>
    </source>
</evidence>
<evidence type="ECO:0000256" key="9">
    <source>
        <dbReference type="ARBA" id="ARBA00023136"/>
    </source>
</evidence>
<sequence length="154" mass="16393">MISVLVAFLAGGGLGAYAWQALGPGFAPAQDPAAAPSDAPGKPASARIEFELGKTTVALGLPPGERPRYLMIAPVVVFSFTDPKVIDGVEKDPLPGAAAVLRDGFVEYLSQLHLREAEGSAGIVRIRSELLRRARALYPENDVREVLLQDFLVQ</sequence>
<keyword evidence="4" id="KW-1003">Cell membrane</keyword>
<comment type="similarity">
    <text evidence="3 10">Belongs to the FliL family.</text>
</comment>
<proteinExistence type="inferred from homology"/>
<dbReference type="EMBL" id="JBHUMP010000005">
    <property type="protein sequence ID" value="MFD2739539.1"/>
    <property type="molecule type" value="Genomic_DNA"/>
</dbReference>
<dbReference type="InterPro" id="IPR005503">
    <property type="entry name" value="FliL"/>
</dbReference>
<evidence type="ECO:0000256" key="5">
    <source>
        <dbReference type="ARBA" id="ARBA00022500"/>
    </source>
</evidence>
<dbReference type="RefSeq" id="WP_386373260.1">
    <property type="nucleotide sequence ID" value="NZ_JBHUMP010000005.1"/>
</dbReference>
<evidence type="ECO:0000256" key="8">
    <source>
        <dbReference type="ARBA" id="ARBA00022989"/>
    </source>
</evidence>
<protein>
    <recommendedName>
        <fullName evidence="10">Flagellar protein FliL</fullName>
    </recommendedName>
</protein>
<keyword evidence="9 10" id="KW-0472">Membrane</keyword>
<evidence type="ECO:0000256" key="1">
    <source>
        <dbReference type="ARBA" id="ARBA00002254"/>
    </source>
</evidence>
<keyword evidence="11" id="KW-0969">Cilium</keyword>
<reference evidence="12" key="1">
    <citation type="journal article" date="2019" name="Int. J. Syst. Evol. Microbiol.">
        <title>The Global Catalogue of Microorganisms (GCM) 10K type strain sequencing project: providing services to taxonomists for standard genome sequencing and annotation.</title>
        <authorList>
            <consortium name="The Broad Institute Genomics Platform"/>
            <consortium name="The Broad Institute Genome Sequencing Center for Infectious Disease"/>
            <person name="Wu L."/>
            <person name="Ma J."/>
        </authorList>
    </citation>
    <scope>NUCLEOTIDE SEQUENCE [LARGE SCALE GENOMIC DNA]</scope>
    <source>
        <strain evidence="12">TISTR 2562</strain>
    </source>
</reference>
<evidence type="ECO:0000313" key="12">
    <source>
        <dbReference type="Proteomes" id="UP001597474"/>
    </source>
</evidence>
<keyword evidence="11" id="KW-0282">Flagellum</keyword>
<keyword evidence="7 10" id="KW-0283">Flagellar rotation</keyword>
<evidence type="ECO:0000256" key="10">
    <source>
        <dbReference type="RuleBase" id="RU364125"/>
    </source>
</evidence>
<keyword evidence="12" id="KW-1185">Reference proteome</keyword>
<dbReference type="Proteomes" id="UP001597474">
    <property type="component" value="Unassembled WGS sequence"/>
</dbReference>
<evidence type="ECO:0000256" key="7">
    <source>
        <dbReference type="ARBA" id="ARBA00022779"/>
    </source>
</evidence>
<evidence type="ECO:0000313" key="11">
    <source>
        <dbReference type="EMBL" id="MFD2739539.1"/>
    </source>
</evidence>
<dbReference type="Pfam" id="PF03748">
    <property type="entry name" value="FliL"/>
    <property type="match status" value="1"/>
</dbReference>
<comment type="caution">
    <text evidence="11">The sequence shown here is derived from an EMBL/GenBank/DDBJ whole genome shotgun (WGS) entry which is preliminary data.</text>
</comment>
<accession>A0ABW5U3M8</accession>
<gene>
    <name evidence="11" type="primary">fliL</name>
    <name evidence="11" type="ORF">ACFSUD_08170</name>
</gene>
<comment type="subcellular location">
    <subcellularLocation>
        <location evidence="10">Cell inner membrane</location>
    </subcellularLocation>
    <subcellularLocation>
        <location evidence="2">Cell membrane</location>
        <topology evidence="2">Single-pass membrane protein</topology>
    </subcellularLocation>
</comment>
<keyword evidence="11" id="KW-0966">Cell projection</keyword>
<keyword evidence="8" id="KW-1133">Transmembrane helix</keyword>